<sequence>MPMLPPCDTMNVLINRIPHTLPEGATVADAVAAIAARAPFAVAVNTRFVPQSRYTEQRLQPGDEVEIIAPVTGG</sequence>
<organism evidence="1 2">
    <name type="scientific">Extensimonas vulgaris</name>
    <dbReference type="NCBI Taxonomy" id="1031594"/>
    <lineage>
        <taxon>Bacteria</taxon>
        <taxon>Pseudomonadati</taxon>
        <taxon>Pseudomonadota</taxon>
        <taxon>Betaproteobacteria</taxon>
        <taxon>Burkholderiales</taxon>
        <taxon>Comamonadaceae</taxon>
        <taxon>Extensimonas</taxon>
    </lineage>
</organism>
<dbReference type="Proteomes" id="UP000252174">
    <property type="component" value="Unassembled WGS sequence"/>
</dbReference>
<keyword evidence="2" id="KW-1185">Reference proteome</keyword>
<dbReference type="InterPro" id="IPR012675">
    <property type="entry name" value="Beta-grasp_dom_sf"/>
</dbReference>
<gene>
    <name evidence="1" type="ORF">DFR45_10964</name>
</gene>
<dbReference type="InterPro" id="IPR016155">
    <property type="entry name" value="Mopterin_synth/thiamin_S_b"/>
</dbReference>
<dbReference type="InterPro" id="IPR003749">
    <property type="entry name" value="ThiS/MoaD-like"/>
</dbReference>
<dbReference type="InterPro" id="IPR010035">
    <property type="entry name" value="Thi_S"/>
</dbReference>
<name>A0A369ALG3_9BURK</name>
<protein>
    <submittedName>
        <fullName evidence="1">Sulfur carrier protein</fullName>
    </submittedName>
</protein>
<evidence type="ECO:0000313" key="2">
    <source>
        <dbReference type="Proteomes" id="UP000252174"/>
    </source>
</evidence>
<evidence type="ECO:0000313" key="1">
    <source>
        <dbReference type="EMBL" id="RCX08244.1"/>
    </source>
</evidence>
<proteinExistence type="predicted"/>
<dbReference type="AlphaFoldDB" id="A0A369ALG3"/>
<dbReference type="Gene3D" id="3.10.20.30">
    <property type="match status" value="1"/>
</dbReference>
<reference evidence="1 2" key="1">
    <citation type="submission" date="2018-07" db="EMBL/GenBank/DDBJ databases">
        <title>Genomic Encyclopedia of Type Strains, Phase IV (KMG-IV): sequencing the most valuable type-strain genomes for metagenomic binning, comparative biology and taxonomic classification.</title>
        <authorList>
            <person name="Goeker M."/>
        </authorList>
    </citation>
    <scope>NUCLEOTIDE SEQUENCE [LARGE SCALE GENOMIC DNA]</scope>
    <source>
        <strain evidence="1 2">DSM 100911</strain>
    </source>
</reference>
<accession>A0A369ALG3</accession>
<comment type="caution">
    <text evidence="1">The sequence shown here is derived from an EMBL/GenBank/DDBJ whole genome shotgun (WGS) entry which is preliminary data.</text>
</comment>
<dbReference type="EMBL" id="QPJU01000009">
    <property type="protein sequence ID" value="RCX08244.1"/>
    <property type="molecule type" value="Genomic_DNA"/>
</dbReference>
<dbReference type="Pfam" id="PF02597">
    <property type="entry name" value="ThiS"/>
    <property type="match status" value="1"/>
</dbReference>
<dbReference type="SUPFAM" id="SSF54285">
    <property type="entry name" value="MoaD/ThiS"/>
    <property type="match status" value="1"/>
</dbReference>
<dbReference type="NCBIfam" id="TIGR01683">
    <property type="entry name" value="thiS"/>
    <property type="match status" value="1"/>
</dbReference>